<evidence type="ECO:0000313" key="2">
    <source>
        <dbReference type="Proteomes" id="UP000186601"/>
    </source>
</evidence>
<reference evidence="1 2" key="1">
    <citation type="submission" date="2018-02" db="EMBL/GenBank/DDBJ databases">
        <title>Genome sequence of the basidiomycete white-rot fungus Phlebia centrifuga.</title>
        <authorList>
            <person name="Granchi Z."/>
            <person name="Peng M."/>
            <person name="de Vries R.P."/>
            <person name="Hilden K."/>
            <person name="Makela M.R."/>
            <person name="Grigoriev I."/>
            <person name="Riley R."/>
        </authorList>
    </citation>
    <scope>NUCLEOTIDE SEQUENCE [LARGE SCALE GENOMIC DNA]</scope>
    <source>
        <strain evidence="1 2">FBCC195</strain>
    </source>
</reference>
<protein>
    <submittedName>
        <fullName evidence="1">Uncharacterized protein</fullName>
    </submittedName>
</protein>
<sequence length="107" mass="12189">MYGPYDAFKVENSLREASLSATEYQFLARQICRLLSSANYNDWFDQTTIMKSLSLLQRAMIIHPPIVYTEVNDSTILHCIMETCQKELCMGGPLTPDVIKSFLYVVG</sequence>
<organism evidence="1 2">
    <name type="scientific">Hermanssonia centrifuga</name>
    <dbReference type="NCBI Taxonomy" id="98765"/>
    <lineage>
        <taxon>Eukaryota</taxon>
        <taxon>Fungi</taxon>
        <taxon>Dikarya</taxon>
        <taxon>Basidiomycota</taxon>
        <taxon>Agaricomycotina</taxon>
        <taxon>Agaricomycetes</taxon>
        <taxon>Polyporales</taxon>
        <taxon>Meruliaceae</taxon>
        <taxon>Hermanssonia</taxon>
    </lineage>
</organism>
<dbReference type="EMBL" id="MLYV02000360">
    <property type="protein sequence ID" value="PSS06594.1"/>
    <property type="molecule type" value="Genomic_DNA"/>
</dbReference>
<comment type="caution">
    <text evidence="1">The sequence shown here is derived from an EMBL/GenBank/DDBJ whole genome shotgun (WGS) entry which is preliminary data.</text>
</comment>
<proteinExistence type="predicted"/>
<name>A0A2R6QEM0_9APHY</name>
<evidence type="ECO:0000313" key="1">
    <source>
        <dbReference type="EMBL" id="PSS06594.1"/>
    </source>
</evidence>
<accession>A0A2R6QEM0</accession>
<dbReference type="Proteomes" id="UP000186601">
    <property type="component" value="Unassembled WGS sequence"/>
</dbReference>
<dbReference type="AlphaFoldDB" id="A0A2R6QEM0"/>
<gene>
    <name evidence="1" type="ORF">PHLCEN_2v3652</name>
</gene>
<keyword evidence="2" id="KW-1185">Reference proteome</keyword>